<keyword evidence="3" id="KW-1003">Cell membrane</keyword>
<evidence type="ECO:0000256" key="6">
    <source>
        <dbReference type="ARBA" id="ARBA00022840"/>
    </source>
</evidence>
<dbReference type="PROSITE" id="PS00211">
    <property type="entry name" value="ABC_TRANSPORTER_1"/>
    <property type="match status" value="1"/>
</dbReference>
<dbReference type="EMBL" id="CP020715">
    <property type="protein sequence ID" value="ARJ05679.1"/>
    <property type="molecule type" value="Genomic_DNA"/>
</dbReference>
<dbReference type="STRING" id="1619308.B5808_10930"/>
<evidence type="ECO:0000256" key="1">
    <source>
        <dbReference type="ARBA" id="ARBA00004202"/>
    </source>
</evidence>
<dbReference type="PANTHER" id="PTHR42771">
    <property type="entry name" value="IRON(3+)-HYDROXAMATE IMPORT ATP-BINDING PROTEIN FHUC"/>
    <property type="match status" value="1"/>
</dbReference>
<dbReference type="InterPro" id="IPR051535">
    <property type="entry name" value="Siderophore_ABC-ATPase"/>
</dbReference>
<dbReference type="PROSITE" id="PS50893">
    <property type="entry name" value="ABC_TRANSPORTER_2"/>
    <property type="match status" value="1"/>
</dbReference>
<dbReference type="Proteomes" id="UP000192775">
    <property type="component" value="Chromosome"/>
</dbReference>
<keyword evidence="5" id="KW-0547">Nucleotide-binding</keyword>
<keyword evidence="4" id="KW-0410">Iron transport</keyword>
<dbReference type="CDD" id="cd03214">
    <property type="entry name" value="ABC_Iron-Siderophores_B12_Hemin"/>
    <property type="match status" value="1"/>
</dbReference>
<proteinExistence type="predicted"/>
<dbReference type="SMART" id="SM00382">
    <property type="entry name" value="AAA"/>
    <property type="match status" value="1"/>
</dbReference>
<evidence type="ECO:0000313" key="11">
    <source>
        <dbReference type="Proteomes" id="UP000192775"/>
    </source>
</evidence>
<dbReference type="InterPro" id="IPR003593">
    <property type="entry name" value="AAA+_ATPase"/>
</dbReference>
<name>A0A1X9LRA3_9MICO</name>
<keyword evidence="6" id="KW-0067">ATP-binding</keyword>
<organism evidence="10 11">
    <name type="scientific">Cnuibacter physcomitrellae</name>
    <dbReference type="NCBI Taxonomy" id="1619308"/>
    <lineage>
        <taxon>Bacteria</taxon>
        <taxon>Bacillati</taxon>
        <taxon>Actinomycetota</taxon>
        <taxon>Actinomycetes</taxon>
        <taxon>Micrococcales</taxon>
        <taxon>Microbacteriaceae</taxon>
        <taxon>Cnuibacter</taxon>
    </lineage>
</organism>
<evidence type="ECO:0000256" key="2">
    <source>
        <dbReference type="ARBA" id="ARBA00022448"/>
    </source>
</evidence>
<accession>A0A1X9LRA3</accession>
<evidence type="ECO:0000256" key="5">
    <source>
        <dbReference type="ARBA" id="ARBA00022741"/>
    </source>
</evidence>
<evidence type="ECO:0000313" key="10">
    <source>
        <dbReference type="EMBL" id="ARJ05679.1"/>
    </source>
</evidence>
<dbReference type="GO" id="GO:0006826">
    <property type="term" value="P:iron ion transport"/>
    <property type="evidence" value="ECO:0007669"/>
    <property type="project" value="UniProtKB-KW"/>
</dbReference>
<dbReference type="RefSeq" id="WP_085019817.1">
    <property type="nucleotide sequence ID" value="NZ_BMHD01000001.1"/>
</dbReference>
<keyword evidence="8" id="KW-0406">Ion transport</keyword>
<dbReference type="GO" id="GO:0005524">
    <property type="term" value="F:ATP binding"/>
    <property type="evidence" value="ECO:0007669"/>
    <property type="project" value="UniProtKB-KW"/>
</dbReference>
<keyword evidence="11" id="KW-1185">Reference proteome</keyword>
<dbReference type="PANTHER" id="PTHR42771:SF2">
    <property type="entry name" value="IRON(3+)-HYDROXAMATE IMPORT ATP-BINDING PROTEIN FHUC"/>
    <property type="match status" value="1"/>
</dbReference>
<evidence type="ECO:0000256" key="8">
    <source>
        <dbReference type="ARBA" id="ARBA00023065"/>
    </source>
</evidence>
<dbReference type="KEGG" id="cphy:B5808_10930"/>
<dbReference type="AlphaFoldDB" id="A0A1X9LRA3"/>
<comment type="subcellular location">
    <subcellularLocation>
        <location evidence="1">Cell membrane</location>
        <topology evidence="1">Peripheral membrane protein</topology>
    </subcellularLocation>
</comment>
<evidence type="ECO:0000256" key="7">
    <source>
        <dbReference type="ARBA" id="ARBA00023004"/>
    </source>
</evidence>
<evidence type="ECO:0000256" key="3">
    <source>
        <dbReference type="ARBA" id="ARBA00022475"/>
    </source>
</evidence>
<keyword evidence="9" id="KW-0472">Membrane</keyword>
<dbReference type="InterPro" id="IPR003439">
    <property type="entry name" value="ABC_transporter-like_ATP-bd"/>
</dbReference>
<sequence length="264" mass="28101">MTATITAEALSVGYDGTEIVHGVDLTLEPGSLTVLIGANGCGKSTLLRGLARLNRPMSGRVLLDGADTRSIARGAFASRVGLLPQQPAAPDGILVADLVARGRYPHQGWFRRWTHDDDRAVADALERTGLVEVADRAVSELSGGQRQRVWIAMVLCQDPDVMLLDEPTSFLDIAHQIEVMDVLTELNRTRGTTIGVVLHELNLAARYATRLVVMSAGRVVASGPPADVLTDAVVAEAFGLRSTVVPDPVSGTPMVVPRGRFHGA</sequence>
<dbReference type="Pfam" id="PF00005">
    <property type="entry name" value="ABC_tran"/>
    <property type="match status" value="1"/>
</dbReference>
<gene>
    <name evidence="10" type="ORF">B5808_10930</name>
</gene>
<dbReference type="Gene3D" id="3.40.50.300">
    <property type="entry name" value="P-loop containing nucleotide triphosphate hydrolases"/>
    <property type="match status" value="1"/>
</dbReference>
<evidence type="ECO:0000256" key="4">
    <source>
        <dbReference type="ARBA" id="ARBA00022496"/>
    </source>
</evidence>
<dbReference type="SUPFAM" id="SSF52540">
    <property type="entry name" value="P-loop containing nucleoside triphosphate hydrolases"/>
    <property type="match status" value="1"/>
</dbReference>
<dbReference type="GO" id="GO:0016887">
    <property type="term" value="F:ATP hydrolysis activity"/>
    <property type="evidence" value="ECO:0007669"/>
    <property type="project" value="InterPro"/>
</dbReference>
<evidence type="ECO:0000256" key="9">
    <source>
        <dbReference type="ARBA" id="ARBA00023136"/>
    </source>
</evidence>
<keyword evidence="7" id="KW-0408">Iron</keyword>
<dbReference type="InterPro" id="IPR017871">
    <property type="entry name" value="ABC_transporter-like_CS"/>
</dbReference>
<reference evidence="10 11" key="1">
    <citation type="submission" date="2017-04" db="EMBL/GenBank/DDBJ databases">
        <authorList>
            <person name="Afonso C.L."/>
            <person name="Miller P.J."/>
            <person name="Scott M.A."/>
            <person name="Spackman E."/>
            <person name="Goraichik I."/>
            <person name="Dimitrov K.M."/>
            <person name="Suarez D.L."/>
            <person name="Swayne D.E."/>
        </authorList>
    </citation>
    <scope>NUCLEOTIDE SEQUENCE [LARGE SCALE GENOMIC DNA]</scope>
    <source>
        <strain evidence="11">XA(T)</strain>
    </source>
</reference>
<dbReference type="GO" id="GO:0005886">
    <property type="term" value="C:plasma membrane"/>
    <property type="evidence" value="ECO:0007669"/>
    <property type="project" value="UniProtKB-SubCell"/>
</dbReference>
<dbReference type="InterPro" id="IPR027417">
    <property type="entry name" value="P-loop_NTPase"/>
</dbReference>
<protein>
    <submittedName>
        <fullName evidence="10">Uncharacterized protein</fullName>
    </submittedName>
</protein>
<keyword evidence="2" id="KW-0813">Transport</keyword>
<dbReference type="FunFam" id="3.40.50.300:FF:000134">
    <property type="entry name" value="Iron-enterobactin ABC transporter ATP-binding protein"/>
    <property type="match status" value="1"/>
</dbReference>